<keyword evidence="1" id="KW-0812">Transmembrane</keyword>
<evidence type="ECO:0000313" key="2">
    <source>
        <dbReference type="EMBL" id="MBE9608381.1"/>
    </source>
</evidence>
<feature type="transmembrane region" description="Helical" evidence="1">
    <location>
        <begin position="39"/>
        <end position="58"/>
    </location>
</feature>
<feature type="transmembrane region" description="Helical" evidence="1">
    <location>
        <begin position="7"/>
        <end position="27"/>
    </location>
</feature>
<keyword evidence="1" id="KW-1133">Transmembrane helix</keyword>
<proteinExistence type="predicted"/>
<organism evidence="2 3">
    <name type="scientific">Chitinilyticum piscinae</name>
    <dbReference type="NCBI Taxonomy" id="2866724"/>
    <lineage>
        <taxon>Bacteria</taxon>
        <taxon>Pseudomonadati</taxon>
        <taxon>Pseudomonadota</taxon>
        <taxon>Betaproteobacteria</taxon>
        <taxon>Neisseriales</taxon>
        <taxon>Chitinibacteraceae</taxon>
        <taxon>Chitinilyticum</taxon>
    </lineage>
</organism>
<name>A0A8J7K0T2_9NEIS</name>
<keyword evidence="1" id="KW-0472">Membrane</keyword>
<gene>
    <name evidence="2" type="ORF">INR99_03370</name>
</gene>
<dbReference type="EMBL" id="JADFUA010000001">
    <property type="protein sequence ID" value="MBE9608381.1"/>
    <property type="molecule type" value="Genomic_DNA"/>
</dbReference>
<dbReference type="RefSeq" id="WP_194114871.1">
    <property type="nucleotide sequence ID" value="NZ_JADFUA010000001.1"/>
</dbReference>
<protein>
    <submittedName>
        <fullName evidence="2">Uncharacterized protein</fullName>
    </submittedName>
</protein>
<evidence type="ECO:0000256" key="1">
    <source>
        <dbReference type="SAM" id="Phobius"/>
    </source>
</evidence>
<comment type="caution">
    <text evidence="2">The sequence shown here is derived from an EMBL/GenBank/DDBJ whole genome shotgun (WGS) entry which is preliminary data.</text>
</comment>
<keyword evidence="3" id="KW-1185">Reference proteome</keyword>
<dbReference type="AlphaFoldDB" id="A0A8J7K0T2"/>
<sequence>MKDLVEWFLSYGWLICLGALFVANSFADSFFKNPKTASKILIAVSGTYVLLMLLSLLIKLEIL</sequence>
<dbReference type="Proteomes" id="UP000604481">
    <property type="component" value="Unassembled WGS sequence"/>
</dbReference>
<evidence type="ECO:0000313" key="3">
    <source>
        <dbReference type="Proteomes" id="UP000604481"/>
    </source>
</evidence>
<accession>A0A8J7K0T2</accession>
<reference evidence="2 3" key="1">
    <citation type="submission" date="2020-10" db="EMBL/GenBank/DDBJ databases">
        <title>The genome sequence of Chitinilyticum litopenaei 4Y14.</title>
        <authorList>
            <person name="Liu Y."/>
        </authorList>
    </citation>
    <scope>NUCLEOTIDE SEQUENCE [LARGE SCALE GENOMIC DNA]</scope>
    <source>
        <strain evidence="2 3">4Y14</strain>
    </source>
</reference>